<evidence type="ECO:0000256" key="2">
    <source>
        <dbReference type="ARBA" id="ARBA00023315"/>
    </source>
</evidence>
<dbReference type="Pfam" id="PF00583">
    <property type="entry name" value="Acetyltransf_1"/>
    <property type="match status" value="2"/>
</dbReference>
<dbReference type="InterPro" id="IPR016181">
    <property type="entry name" value="Acyl_CoA_acyltransferase"/>
</dbReference>
<dbReference type="SUPFAM" id="SSF55729">
    <property type="entry name" value="Acyl-CoA N-acyltransferases (Nat)"/>
    <property type="match status" value="1"/>
</dbReference>
<dbReference type="PANTHER" id="PTHR43420:SF12">
    <property type="entry name" value="N-ACETYLTRANSFERASE DOMAIN-CONTAINING PROTEIN"/>
    <property type="match status" value="1"/>
</dbReference>
<dbReference type="OrthoDB" id="7163760at2"/>
<dbReference type="CDD" id="cd04301">
    <property type="entry name" value="NAT_SF"/>
    <property type="match status" value="1"/>
</dbReference>
<protein>
    <submittedName>
        <fullName evidence="4">GNAT family N-acetyltransferase</fullName>
    </submittedName>
</protein>
<dbReference type="RefSeq" id="WP_126295033.1">
    <property type="nucleotide sequence ID" value="NZ_CP155468.1"/>
</dbReference>
<dbReference type="AlphaFoldDB" id="A0A3S0QU29"/>
<accession>A0A3S0QU29</accession>
<dbReference type="PANTHER" id="PTHR43420">
    <property type="entry name" value="ACETYLTRANSFERASE"/>
    <property type="match status" value="1"/>
</dbReference>
<dbReference type="GO" id="GO:0016747">
    <property type="term" value="F:acyltransferase activity, transferring groups other than amino-acyl groups"/>
    <property type="evidence" value="ECO:0007669"/>
    <property type="project" value="InterPro"/>
</dbReference>
<organism evidence="4 5">
    <name type="scientific">Lysinibacillus telephonicus</name>
    <dbReference type="NCBI Taxonomy" id="1714840"/>
    <lineage>
        <taxon>Bacteria</taxon>
        <taxon>Bacillati</taxon>
        <taxon>Bacillota</taxon>
        <taxon>Bacilli</taxon>
        <taxon>Bacillales</taxon>
        <taxon>Bacillaceae</taxon>
        <taxon>Lysinibacillus</taxon>
    </lineage>
</organism>
<proteinExistence type="predicted"/>
<evidence type="ECO:0000256" key="1">
    <source>
        <dbReference type="ARBA" id="ARBA00022679"/>
    </source>
</evidence>
<reference evidence="4 5" key="1">
    <citation type="submission" date="2018-12" db="EMBL/GenBank/DDBJ databases">
        <authorList>
            <person name="Yu L."/>
        </authorList>
    </citation>
    <scope>NUCLEOTIDE SEQUENCE [LARGE SCALE GENOMIC DNA]</scope>
    <source>
        <strain evidence="4 5">S5H2222</strain>
    </source>
</reference>
<gene>
    <name evidence="4" type="ORF">EKG35_13425</name>
</gene>
<keyword evidence="5" id="KW-1185">Reference proteome</keyword>
<keyword evidence="1 4" id="KW-0808">Transferase</keyword>
<keyword evidence="2" id="KW-0012">Acyltransferase</keyword>
<evidence type="ECO:0000313" key="4">
    <source>
        <dbReference type="EMBL" id="RTQ91633.1"/>
    </source>
</evidence>
<dbReference type="PROSITE" id="PS51186">
    <property type="entry name" value="GNAT"/>
    <property type="match status" value="2"/>
</dbReference>
<comment type="caution">
    <text evidence="4">The sequence shown here is derived from an EMBL/GenBank/DDBJ whole genome shotgun (WGS) entry which is preliminary data.</text>
</comment>
<evidence type="ECO:0000259" key="3">
    <source>
        <dbReference type="PROSITE" id="PS51186"/>
    </source>
</evidence>
<dbReference type="EMBL" id="RXNR01000039">
    <property type="protein sequence ID" value="RTQ91633.1"/>
    <property type="molecule type" value="Genomic_DNA"/>
</dbReference>
<feature type="domain" description="N-acetyltransferase" evidence="3">
    <location>
        <begin position="156"/>
        <end position="292"/>
    </location>
</feature>
<feature type="domain" description="N-acetyltransferase" evidence="3">
    <location>
        <begin position="1"/>
        <end position="153"/>
    </location>
</feature>
<sequence>MNFSIMTASFPIDEETFKEIKKLCEDAFIADKYNYSSVLNLYESMSTNIRGFFVLAYDEEQNQLVGVASATDQMGLNTYEWSILVSPMYRQIGIDEALLKVLGDGLHKRGAEGELALVIENDKARRKFIEKYGYSYSFSEATFEAKSEEMKLNDHIYIRPYMEASDKDCLIEIFCEAFGDLREEAIELISYNTTTDDRVLWVAMLNDEVAGTVTSAKEGKVQWITALAVHPSKQGLGVGTALLNWVKDFALRNGEKVVMLDVEIDNEKALAVYEKAGFIKSMQVDYFVYSGE</sequence>
<evidence type="ECO:0000313" key="5">
    <source>
        <dbReference type="Proteomes" id="UP000276349"/>
    </source>
</evidence>
<dbReference type="InterPro" id="IPR000182">
    <property type="entry name" value="GNAT_dom"/>
</dbReference>
<dbReference type="Proteomes" id="UP000276349">
    <property type="component" value="Unassembled WGS sequence"/>
</dbReference>
<dbReference type="InterPro" id="IPR050680">
    <property type="entry name" value="YpeA/RimI_acetyltransf"/>
</dbReference>
<name>A0A3S0QU29_9BACI</name>
<dbReference type="Gene3D" id="3.40.630.30">
    <property type="match status" value="2"/>
</dbReference>